<dbReference type="GeneID" id="92365743"/>
<dbReference type="GO" id="GO:0005634">
    <property type="term" value="C:nucleus"/>
    <property type="evidence" value="ECO:0007669"/>
    <property type="project" value="TreeGrafter"/>
</dbReference>
<dbReference type="GO" id="GO:0044183">
    <property type="term" value="F:protein folding chaperone"/>
    <property type="evidence" value="ECO:0007669"/>
    <property type="project" value="TreeGrafter"/>
</dbReference>
<dbReference type="PROSITE" id="PS50076">
    <property type="entry name" value="DNAJ_2"/>
    <property type="match status" value="1"/>
</dbReference>
<name>A0A1J4MU98_9CRYT</name>
<feature type="domain" description="J" evidence="1">
    <location>
        <begin position="1"/>
        <end position="57"/>
    </location>
</feature>
<dbReference type="EMBL" id="LRBS01000031">
    <property type="protein sequence ID" value="OII77742.1"/>
    <property type="molecule type" value="Genomic_DNA"/>
</dbReference>
<sequence length="262" mass="31269">MATPEDIKTSYRRLALKWHPDRNIENKVVAEKKFQEISEAYETLSNEERRRKYDYYNTYNSQYMYDNSLNSGLNHNINNNNTTSKLESDDIFNEMFTELEDIFLKMQYALKSGGNYNVSNMNTTRRENTYILKRDNKWIKGILIEELLPNGKSTYSFYEYNLNDLEKQQLDLDPPTELFQYQMGPLDTKIFDRVNLVYLADNLLNYIRKVSIIFMKLNLHSKLKDSILKLYIPMCSKILRRYIIQIPHLLMQFIRNVTKIIG</sequence>
<dbReference type="GO" id="GO:0051087">
    <property type="term" value="F:protein-folding chaperone binding"/>
    <property type="evidence" value="ECO:0007669"/>
    <property type="project" value="TreeGrafter"/>
</dbReference>
<dbReference type="Gene3D" id="1.10.287.110">
    <property type="entry name" value="DnaJ domain"/>
    <property type="match status" value="1"/>
</dbReference>
<dbReference type="CDD" id="cd06257">
    <property type="entry name" value="DnaJ"/>
    <property type="match status" value="1"/>
</dbReference>
<protein>
    <recommendedName>
        <fullName evidence="1">J domain-containing protein</fullName>
    </recommendedName>
</protein>
<comment type="caution">
    <text evidence="2">The sequence shown here is derived from an EMBL/GenBank/DDBJ whole genome shotgun (WGS) entry which is preliminary data.</text>
</comment>
<dbReference type="InterPro" id="IPR018253">
    <property type="entry name" value="DnaJ_domain_CS"/>
</dbReference>
<dbReference type="Proteomes" id="UP000186804">
    <property type="component" value="Unassembled WGS sequence"/>
</dbReference>
<evidence type="ECO:0000313" key="3">
    <source>
        <dbReference type="Proteomes" id="UP000186804"/>
    </source>
</evidence>
<evidence type="ECO:0000259" key="1">
    <source>
        <dbReference type="PROSITE" id="PS50076"/>
    </source>
</evidence>
<dbReference type="VEuPathDB" id="CryptoDB:cand_015580"/>
<dbReference type="AlphaFoldDB" id="A0A1J4MU98"/>
<dbReference type="InterPro" id="IPR001623">
    <property type="entry name" value="DnaJ_domain"/>
</dbReference>
<accession>A0A1J4MU98</accession>
<dbReference type="OrthoDB" id="10250354at2759"/>
<reference evidence="2 3" key="1">
    <citation type="submission" date="2016-10" db="EMBL/GenBank/DDBJ databases">
        <title>Reductive evolution of mitochondrial metabolism and differential evolution of invasion-related proteins in Cryptosporidium.</title>
        <authorList>
            <person name="Liu S."/>
            <person name="Roellig D.M."/>
            <person name="Guo Y."/>
            <person name="Li N."/>
            <person name="Frace M.A."/>
            <person name="Tang K."/>
            <person name="Zhang L."/>
            <person name="Feng Y."/>
            <person name="Xiao L."/>
        </authorList>
    </citation>
    <scope>NUCLEOTIDE SEQUENCE [LARGE SCALE GENOMIC DNA]</scope>
    <source>
        <strain evidence="2">30847</strain>
    </source>
</reference>
<evidence type="ECO:0000313" key="2">
    <source>
        <dbReference type="EMBL" id="OII77742.1"/>
    </source>
</evidence>
<dbReference type="InterPro" id="IPR036869">
    <property type="entry name" value="J_dom_sf"/>
</dbReference>
<dbReference type="PROSITE" id="PS00636">
    <property type="entry name" value="DNAJ_1"/>
    <property type="match status" value="1"/>
</dbReference>
<dbReference type="RefSeq" id="XP_067069588.1">
    <property type="nucleotide sequence ID" value="XM_067211793.1"/>
</dbReference>
<dbReference type="SUPFAM" id="SSF46565">
    <property type="entry name" value="Chaperone J-domain"/>
    <property type="match status" value="1"/>
</dbReference>
<dbReference type="PANTHER" id="PTHR43948">
    <property type="entry name" value="DNAJ HOMOLOG SUBFAMILY B"/>
    <property type="match status" value="1"/>
</dbReference>
<dbReference type="Pfam" id="PF00226">
    <property type="entry name" value="DnaJ"/>
    <property type="match status" value="1"/>
</dbReference>
<gene>
    <name evidence="2" type="ORF">cand_015580</name>
</gene>
<dbReference type="GO" id="GO:0051082">
    <property type="term" value="F:unfolded protein binding"/>
    <property type="evidence" value="ECO:0007669"/>
    <property type="project" value="TreeGrafter"/>
</dbReference>
<dbReference type="SMART" id="SM00271">
    <property type="entry name" value="DnaJ"/>
    <property type="match status" value="1"/>
</dbReference>
<keyword evidence="3" id="KW-1185">Reference proteome</keyword>
<dbReference type="GO" id="GO:0005737">
    <property type="term" value="C:cytoplasm"/>
    <property type="evidence" value="ECO:0007669"/>
    <property type="project" value="TreeGrafter"/>
</dbReference>
<dbReference type="PRINTS" id="PR00625">
    <property type="entry name" value="JDOMAIN"/>
</dbReference>
<proteinExistence type="predicted"/>
<organism evidence="2 3">
    <name type="scientific">Cryptosporidium andersoni</name>
    <dbReference type="NCBI Taxonomy" id="117008"/>
    <lineage>
        <taxon>Eukaryota</taxon>
        <taxon>Sar</taxon>
        <taxon>Alveolata</taxon>
        <taxon>Apicomplexa</taxon>
        <taxon>Conoidasida</taxon>
        <taxon>Coccidia</taxon>
        <taxon>Eucoccidiorida</taxon>
        <taxon>Eimeriorina</taxon>
        <taxon>Cryptosporidiidae</taxon>
        <taxon>Cryptosporidium</taxon>
    </lineage>
</organism>
<dbReference type="PANTHER" id="PTHR43948:SF10">
    <property type="entry name" value="MRJ, ISOFORM E"/>
    <property type="match status" value="1"/>
</dbReference>